<dbReference type="Pfam" id="PF17874">
    <property type="entry name" value="TPR_MalT"/>
    <property type="match status" value="1"/>
</dbReference>
<dbReference type="PRINTS" id="PR00038">
    <property type="entry name" value="HTHLUXR"/>
</dbReference>
<dbReference type="PROSITE" id="PS00622">
    <property type="entry name" value="HTH_LUXR_1"/>
    <property type="match status" value="1"/>
</dbReference>
<dbReference type="InterPro" id="IPR041617">
    <property type="entry name" value="TPR_MalT"/>
</dbReference>
<evidence type="ECO:0000313" key="5">
    <source>
        <dbReference type="EMBL" id="VAW98392.1"/>
    </source>
</evidence>
<evidence type="ECO:0000259" key="4">
    <source>
        <dbReference type="PROSITE" id="PS50043"/>
    </source>
</evidence>
<dbReference type="InterPro" id="IPR059106">
    <property type="entry name" value="WHD_MalT"/>
</dbReference>
<dbReference type="SUPFAM" id="SSF46894">
    <property type="entry name" value="C-terminal effector domain of the bipartite response regulators"/>
    <property type="match status" value="1"/>
</dbReference>
<dbReference type="CDD" id="cd06170">
    <property type="entry name" value="LuxR_C_like"/>
    <property type="match status" value="1"/>
</dbReference>
<sequence>FFLALDDYHLIEHDAVHEVLNYLIDHQPSQLHVAMTSRSIPPIALSRMRVRRQLAEIGESDLRFTHEEAAQFLNKITGLDLSSEDISVLEARTEGWIAGLQLAAISLEAENDRTAFIQAFAGDDRYVMDYLTDEVLRRQPEEIKQFLLHTSVLNQLCGSLCDKLTQRKNSMALLEQLEKSNMFVIPLDNKRHWYRYHHLFSELLREQLVRLQPAKIVPLHRHASEWFNEKGLPHEAIKHAFEIEDFEQAAKVLEKHGQRMFEDGQLLELMTYYQKLPKSIIKNHPCHMLRCTWSHFLGCGEILLDLVEELQRQFDSGQLELSDEEHAKIEIDLALMKGFLAMQQRDIAVVEDCANRAIQFCETIGMSAAIPPRLLLASAHFVRGRLDKAGEIFRLLIDDSFSNEYLLALNASICGFARVLAKQGHLNEARNQLTDNLRRLQEKGWDEYLADTAWVYMALSELAYQTNNLDECMQYLENVAGIEHKDTWNVLPSMIDVRRASVYFARGDVEKAMKCIAAIKQPEIKPSLLPIFPISEDDLLSAQIKLGDMSQVEHWLAAKNFEVSHEANFEREGESVLFSRVLVRQGQADKALSVISPLLLRAEQEGHQTLAIELLVLQAMARQSQGKTRLAIVSLERALNAAKSEQHSRVFLDEGAPMTALLKHALAGRQSEYAQILLQQMSNEPAKNQTNDLPVEPLSHKERKTLALLVAGLTNKEIAEQLFVSPNTIKTHVKNIYRKLGVNSRVEAVAKGAGFVNPA</sequence>
<evidence type="ECO:0000256" key="2">
    <source>
        <dbReference type="ARBA" id="ARBA00023125"/>
    </source>
</evidence>
<accession>A0A3B1AEK2</accession>
<gene>
    <name evidence="5" type="ORF">MNBD_GAMMA19-930</name>
</gene>
<dbReference type="InterPro" id="IPR000792">
    <property type="entry name" value="Tscrpt_reg_LuxR_C"/>
</dbReference>
<dbReference type="PANTHER" id="PTHR44688:SF16">
    <property type="entry name" value="DNA-BINDING TRANSCRIPTIONAL ACTIVATOR DEVR_DOSR"/>
    <property type="match status" value="1"/>
</dbReference>
<dbReference type="InterPro" id="IPR036388">
    <property type="entry name" value="WH-like_DNA-bd_sf"/>
</dbReference>
<keyword evidence="3" id="KW-0804">Transcription</keyword>
<dbReference type="InterPro" id="IPR016032">
    <property type="entry name" value="Sig_transdc_resp-reg_C-effctor"/>
</dbReference>
<evidence type="ECO:0000256" key="1">
    <source>
        <dbReference type="ARBA" id="ARBA00023015"/>
    </source>
</evidence>
<dbReference type="PANTHER" id="PTHR44688">
    <property type="entry name" value="DNA-BINDING TRANSCRIPTIONAL ACTIVATOR DEVR_DOSR"/>
    <property type="match status" value="1"/>
</dbReference>
<reference evidence="5" key="1">
    <citation type="submission" date="2018-06" db="EMBL/GenBank/DDBJ databases">
        <authorList>
            <person name="Zhirakovskaya E."/>
        </authorList>
    </citation>
    <scope>NUCLEOTIDE SEQUENCE</scope>
</reference>
<dbReference type="Gene3D" id="1.25.40.10">
    <property type="entry name" value="Tetratricopeptide repeat domain"/>
    <property type="match status" value="1"/>
</dbReference>
<dbReference type="AlphaFoldDB" id="A0A3B1AEK2"/>
<proteinExistence type="predicted"/>
<dbReference type="InterPro" id="IPR011990">
    <property type="entry name" value="TPR-like_helical_dom_sf"/>
</dbReference>
<feature type="domain" description="HTH luxR-type" evidence="4">
    <location>
        <begin position="691"/>
        <end position="756"/>
    </location>
</feature>
<dbReference type="Pfam" id="PF00196">
    <property type="entry name" value="GerE"/>
    <property type="match status" value="1"/>
</dbReference>
<organism evidence="5">
    <name type="scientific">hydrothermal vent metagenome</name>
    <dbReference type="NCBI Taxonomy" id="652676"/>
    <lineage>
        <taxon>unclassified sequences</taxon>
        <taxon>metagenomes</taxon>
        <taxon>ecological metagenomes</taxon>
    </lineage>
</organism>
<evidence type="ECO:0000256" key="3">
    <source>
        <dbReference type="ARBA" id="ARBA00023163"/>
    </source>
</evidence>
<dbReference type="PROSITE" id="PS50043">
    <property type="entry name" value="HTH_LUXR_2"/>
    <property type="match status" value="1"/>
</dbReference>
<dbReference type="EMBL" id="UOFV01000141">
    <property type="protein sequence ID" value="VAW98392.1"/>
    <property type="molecule type" value="Genomic_DNA"/>
</dbReference>
<protein>
    <submittedName>
        <fullName evidence="5">Two-component transcriptional response regulator, LuxR family</fullName>
    </submittedName>
</protein>
<dbReference type="GO" id="GO:0006355">
    <property type="term" value="P:regulation of DNA-templated transcription"/>
    <property type="evidence" value="ECO:0007669"/>
    <property type="project" value="InterPro"/>
</dbReference>
<dbReference type="GO" id="GO:0003677">
    <property type="term" value="F:DNA binding"/>
    <property type="evidence" value="ECO:0007669"/>
    <property type="project" value="UniProtKB-KW"/>
</dbReference>
<dbReference type="Gene3D" id="1.10.10.10">
    <property type="entry name" value="Winged helix-like DNA-binding domain superfamily/Winged helix DNA-binding domain"/>
    <property type="match status" value="1"/>
</dbReference>
<name>A0A3B1AEK2_9ZZZZ</name>
<dbReference type="SUPFAM" id="SSF48452">
    <property type="entry name" value="TPR-like"/>
    <property type="match status" value="1"/>
</dbReference>
<keyword evidence="2" id="KW-0238">DNA-binding</keyword>
<dbReference type="SMART" id="SM00421">
    <property type="entry name" value="HTH_LUXR"/>
    <property type="match status" value="1"/>
</dbReference>
<keyword evidence="1" id="KW-0805">Transcription regulation</keyword>
<dbReference type="Pfam" id="PF25873">
    <property type="entry name" value="WHD_MalT"/>
    <property type="match status" value="1"/>
</dbReference>
<feature type="non-terminal residue" evidence="5">
    <location>
        <position position="1"/>
    </location>
</feature>